<dbReference type="Proteomes" id="UP000515297">
    <property type="component" value="Chromosome"/>
</dbReference>
<protein>
    <submittedName>
        <fullName evidence="2">PilZ domain-containing protein</fullName>
    </submittedName>
</protein>
<dbReference type="RefSeq" id="WP_185883940.1">
    <property type="nucleotide sequence ID" value="NZ_CP060052.1"/>
</dbReference>
<accession>A0A7G6VSH7</accession>
<gene>
    <name evidence="2" type="ORF">H4O24_12105</name>
</gene>
<name>A0A7G6VSH7_9SPHN</name>
<reference evidence="2 3" key="1">
    <citation type="submission" date="2020-08" db="EMBL/GenBank/DDBJ databases">
        <authorList>
            <person name="Liu G."/>
            <person name="Sun C."/>
        </authorList>
    </citation>
    <scope>NUCLEOTIDE SEQUENCE [LARGE SCALE GENOMIC DNA]</scope>
    <source>
        <strain evidence="2 3">OT19</strain>
    </source>
</reference>
<evidence type="ECO:0000313" key="3">
    <source>
        <dbReference type="Proteomes" id="UP000515297"/>
    </source>
</evidence>
<dbReference type="InterPro" id="IPR009875">
    <property type="entry name" value="PilZ_domain"/>
</dbReference>
<organism evidence="2 3">
    <name type="scientific">Croceicoccus marinus</name>
    <dbReference type="NCBI Taxonomy" id="450378"/>
    <lineage>
        <taxon>Bacteria</taxon>
        <taxon>Pseudomonadati</taxon>
        <taxon>Pseudomonadota</taxon>
        <taxon>Alphaproteobacteria</taxon>
        <taxon>Sphingomonadales</taxon>
        <taxon>Erythrobacteraceae</taxon>
        <taxon>Croceicoccus</taxon>
    </lineage>
</organism>
<feature type="domain" description="PilZ" evidence="1">
    <location>
        <begin position="8"/>
        <end position="86"/>
    </location>
</feature>
<proteinExistence type="predicted"/>
<evidence type="ECO:0000313" key="2">
    <source>
        <dbReference type="EMBL" id="QNE04692.1"/>
    </source>
</evidence>
<dbReference type="GO" id="GO:0035438">
    <property type="term" value="F:cyclic-di-GMP binding"/>
    <property type="evidence" value="ECO:0007669"/>
    <property type="project" value="InterPro"/>
</dbReference>
<dbReference type="Pfam" id="PF07238">
    <property type="entry name" value="PilZ"/>
    <property type="match status" value="1"/>
</dbReference>
<dbReference type="AlphaFoldDB" id="A0A7G6VSH7"/>
<dbReference type="EMBL" id="CP060052">
    <property type="protein sequence ID" value="QNE04692.1"/>
    <property type="molecule type" value="Genomic_DNA"/>
</dbReference>
<sequence length="119" mass="13098">MAQAQIPTRSQERSSVKADCNYRIGSGIAYPARLVDLTAEGARLEGISRSLNVGDMLTVRFGGLAPVEAKIQWVERGREVGLRFLQPLYPSVYLHVLASLQKGKTPDLQFVKAIPLRSC</sequence>
<dbReference type="SUPFAM" id="SSF141371">
    <property type="entry name" value="PilZ domain-like"/>
    <property type="match status" value="1"/>
</dbReference>
<evidence type="ECO:0000259" key="1">
    <source>
        <dbReference type="Pfam" id="PF07238"/>
    </source>
</evidence>